<comment type="caution">
    <text evidence="2">The sequence shown here is derived from an EMBL/GenBank/DDBJ whole genome shotgun (WGS) entry which is preliminary data.</text>
</comment>
<feature type="signal peptide" evidence="1">
    <location>
        <begin position="1"/>
        <end position="18"/>
    </location>
</feature>
<protein>
    <submittedName>
        <fullName evidence="2">Uncharacterized protein</fullName>
    </submittedName>
</protein>
<evidence type="ECO:0000256" key="1">
    <source>
        <dbReference type="SAM" id="SignalP"/>
    </source>
</evidence>
<sequence>MGCNALLAEALHCFLTCGGCIFLHGTHEQTQNYNAGVRKLQECLQELQQAKSSLAPQICIGRGRPAFSIAQLHKFMKLMLGIYLNKFKLIDGQTAD</sequence>
<reference evidence="2 3" key="1">
    <citation type="submission" date="2024-02" db="EMBL/GenBank/DDBJ databases">
        <authorList>
            <person name="Chen Y."/>
            <person name="Shah S."/>
            <person name="Dougan E. K."/>
            <person name="Thang M."/>
            <person name="Chan C."/>
        </authorList>
    </citation>
    <scope>NUCLEOTIDE SEQUENCE [LARGE SCALE GENOMIC DNA]</scope>
</reference>
<evidence type="ECO:0000313" key="2">
    <source>
        <dbReference type="EMBL" id="CAK8992566.1"/>
    </source>
</evidence>
<accession>A0ABP0HQT8</accession>
<feature type="chain" id="PRO_5047161948" evidence="1">
    <location>
        <begin position="19"/>
        <end position="96"/>
    </location>
</feature>
<evidence type="ECO:0000313" key="3">
    <source>
        <dbReference type="Proteomes" id="UP001642484"/>
    </source>
</evidence>
<dbReference type="Proteomes" id="UP001642484">
    <property type="component" value="Unassembled WGS sequence"/>
</dbReference>
<organism evidence="2 3">
    <name type="scientific">Durusdinium trenchii</name>
    <dbReference type="NCBI Taxonomy" id="1381693"/>
    <lineage>
        <taxon>Eukaryota</taxon>
        <taxon>Sar</taxon>
        <taxon>Alveolata</taxon>
        <taxon>Dinophyceae</taxon>
        <taxon>Suessiales</taxon>
        <taxon>Symbiodiniaceae</taxon>
        <taxon>Durusdinium</taxon>
    </lineage>
</organism>
<keyword evidence="1" id="KW-0732">Signal</keyword>
<gene>
    <name evidence="2" type="ORF">CCMP2556_LOCUS2912</name>
</gene>
<name>A0ABP0HQT8_9DINO</name>
<proteinExistence type="predicted"/>
<dbReference type="EMBL" id="CAXAMN010001114">
    <property type="protein sequence ID" value="CAK8992566.1"/>
    <property type="molecule type" value="Genomic_DNA"/>
</dbReference>
<keyword evidence="3" id="KW-1185">Reference proteome</keyword>